<evidence type="ECO:0000313" key="3">
    <source>
        <dbReference type="EMBL" id="EAU32125.1"/>
    </source>
</evidence>
<organism evidence="3 4">
    <name type="scientific">Aspergillus terreus (strain NIH 2624 / FGSC A1156)</name>
    <dbReference type="NCBI Taxonomy" id="341663"/>
    <lineage>
        <taxon>Eukaryota</taxon>
        <taxon>Fungi</taxon>
        <taxon>Dikarya</taxon>
        <taxon>Ascomycota</taxon>
        <taxon>Pezizomycotina</taxon>
        <taxon>Eurotiomycetes</taxon>
        <taxon>Eurotiomycetidae</taxon>
        <taxon>Eurotiales</taxon>
        <taxon>Aspergillaceae</taxon>
        <taxon>Aspergillus</taxon>
        <taxon>Aspergillus subgen. Circumdati</taxon>
    </lineage>
</organism>
<dbReference type="InterPro" id="IPR039970">
    <property type="entry name" value="TF_Grauzone"/>
</dbReference>
<dbReference type="GO" id="GO:0003700">
    <property type="term" value="F:DNA-binding transcription factor activity"/>
    <property type="evidence" value="ECO:0007669"/>
    <property type="project" value="InterPro"/>
</dbReference>
<dbReference type="GeneID" id="4322999"/>
<feature type="domain" description="C2H2-type" evidence="2">
    <location>
        <begin position="345"/>
        <end position="370"/>
    </location>
</feature>
<feature type="region of interest" description="Disordered" evidence="1">
    <location>
        <begin position="174"/>
        <end position="229"/>
    </location>
</feature>
<name>Q0CEM1_ASPTN</name>
<proteinExistence type="predicted"/>
<gene>
    <name evidence="3" type="ORF">ATEG_07863</name>
</gene>
<dbReference type="RefSeq" id="XP_001216484.1">
    <property type="nucleotide sequence ID" value="XM_001216484.1"/>
</dbReference>
<dbReference type="SMART" id="SM00355">
    <property type="entry name" value="ZnF_C2H2"/>
    <property type="match status" value="3"/>
</dbReference>
<dbReference type="PANTHER" id="PTHR23225">
    <property type="entry name" value="ZINC FINGER PROTEIN"/>
    <property type="match status" value="1"/>
</dbReference>
<feature type="domain" description="C2H2-type" evidence="2">
    <location>
        <begin position="234"/>
        <end position="261"/>
    </location>
</feature>
<evidence type="ECO:0000313" key="4">
    <source>
        <dbReference type="Proteomes" id="UP000007963"/>
    </source>
</evidence>
<feature type="compositionally biased region" description="Polar residues" evidence="1">
    <location>
        <begin position="88"/>
        <end position="100"/>
    </location>
</feature>
<reference evidence="4" key="1">
    <citation type="submission" date="2005-09" db="EMBL/GenBank/DDBJ databases">
        <title>Annotation of the Aspergillus terreus NIH2624 genome.</title>
        <authorList>
            <person name="Birren B.W."/>
            <person name="Lander E.S."/>
            <person name="Galagan J.E."/>
            <person name="Nusbaum C."/>
            <person name="Devon K."/>
            <person name="Henn M."/>
            <person name="Ma L.-J."/>
            <person name="Jaffe D.B."/>
            <person name="Butler J."/>
            <person name="Alvarez P."/>
            <person name="Gnerre S."/>
            <person name="Grabherr M."/>
            <person name="Kleber M."/>
            <person name="Mauceli E.W."/>
            <person name="Brockman W."/>
            <person name="Rounsley S."/>
            <person name="Young S.K."/>
            <person name="LaButti K."/>
            <person name="Pushparaj V."/>
            <person name="DeCaprio D."/>
            <person name="Crawford M."/>
            <person name="Koehrsen M."/>
            <person name="Engels R."/>
            <person name="Montgomery P."/>
            <person name="Pearson M."/>
            <person name="Howarth C."/>
            <person name="Larson L."/>
            <person name="Luoma S."/>
            <person name="White J."/>
            <person name="Alvarado L."/>
            <person name="Kodira C.D."/>
            <person name="Zeng Q."/>
            <person name="Oleary S."/>
            <person name="Yandava C."/>
            <person name="Denning D.W."/>
            <person name="Nierman W.C."/>
            <person name="Milne T."/>
            <person name="Madden K."/>
        </authorList>
    </citation>
    <scope>NUCLEOTIDE SEQUENCE [LARGE SCALE GENOMIC DNA]</scope>
    <source>
        <strain evidence="4">NIH 2624 / FGSC A1156</strain>
    </source>
</reference>
<dbReference type="OrthoDB" id="5388486at2759"/>
<dbReference type="VEuPathDB" id="FungiDB:ATEG_07863"/>
<dbReference type="InterPro" id="IPR013087">
    <property type="entry name" value="Znf_C2H2_type"/>
</dbReference>
<feature type="domain" description="C2H2-type" evidence="2">
    <location>
        <begin position="267"/>
        <end position="303"/>
    </location>
</feature>
<sequence length="411" mass="45632">MHALLPYTPPMSYLPSEEQISVQDPELYASHPDPVSSAIDPRMAQIQRQLAAEGAVSACASSGSWSMDMSPEPFAHMQLAAPTSVSTLSPFESDLSSASGADTPHSIHDSWSYAPRYLTPPYEENANMLSHTNSWGCPSPGIDLDSHAVPPHAVHQYPEIKPIFEAGAAADATTSLPSPVISPPSPPSLRQKKPSAGRVTKRSTTSSQPKPKPSSARQTSKTRSTPRRGPTRLFVCSFRRYGCTSTFTSKNEWKRHVASKHIQLGFYRCDVGGCAGEHNTTGSRSEKLFNRKDLFTQHQRRMHAPWANRNPKQPASEQERDAFERTLQSVRERCWHELRTLPDRSTCGVCGKAFSGPRSWDQRMEHLGRHYEKEDLGADAEREDPDLREWALAQGILRPVKGTARLELAEK</sequence>
<dbReference type="Proteomes" id="UP000007963">
    <property type="component" value="Unassembled WGS sequence"/>
</dbReference>
<dbReference type="PANTHER" id="PTHR23225:SF2">
    <property type="entry name" value="AT09679P-RELATED"/>
    <property type="match status" value="1"/>
</dbReference>
<protein>
    <recommendedName>
        <fullName evidence="2">C2H2-type domain-containing protein</fullName>
    </recommendedName>
</protein>
<evidence type="ECO:0000256" key="1">
    <source>
        <dbReference type="SAM" id="MobiDB-lite"/>
    </source>
</evidence>
<dbReference type="EMBL" id="CH476604">
    <property type="protein sequence ID" value="EAU32125.1"/>
    <property type="molecule type" value="Genomic_DNA"/>
</dbReference>
<dbReference type="eggNOG" id="ENOG502S60G">
    <property type="taxonomic scope" value="Eukaryota"/>
</dbReference>
<dbReference type="HOGENOM" id="CLU_033922_1_0_1"/>
<feature type="compositionally biased region" description="Low complexity" evidence="1">
    <location>
        <begin position="202"/>
        <end position="215"/>
    </location>
</feature>
<dbReference type="AlphaFoldDB" id="Q0CEM1"/>
<accession>Q0CEM1</accession>
<feature type="region of interest" description="Disordered" evidence="1">
    <location>
        <begin position="88"/>
        <end position="110"/>
    </location>
</feature>
<feature type="compositionally biased region" description="Basic residues" evidence="1">
    <location>
        <begin position="190"/>
        <end position="201"/>
    </location>
</feature>
<evidence type="ECO:0000259" key="2">
    <source>
        <dbReference type="SMART" id="SM00355"/>
    </source>
</evidence>